<dbReference type="GO" id="GO:0004061">
    <property type="term" value="F:arylformamidase activity"/>
    <property type="evidence" value="ECO:0007669"/>
    <property type="project" value="InterPro"/>
</dbReference>
<dbReference type="EMBL" id="FXAF01000007">
    <property type="protein sequence ID" value="SMF56402.1"/>
    <property type="molecule type" value="Genomic_DNA"/>
</dbReference>
<dbReference type="InterPro" id="IPR037175">
    <property type="entry name" value="KFase_sf"/>
</dbReference>
<dbReference type="STRING" id="464029.SAMN02982989_0162"/>
<accession>A0A1X7FPT7</accession>
<organism evidence="1 2">
    <name type="scientific">Xaviernesmea oryzae</name>
    <dbReference type="NCBI Taxonomy" id="464029"/>
    <lineage>
        <taxon>Bacteria</taxon>
        <taxon>Pseudomonadati</taxon>
        <taxon>Pseudomonadota</taxon>
        <taxon>Alphaproteobacteria</taxon>
        <taxon>Hyphomicrobiales</taxon>
        <taxon>Rhizobiaceae</taxon>
        <taxon>Rhizobium/Agrobacterium group</taxon>
        <taxon>Xaviernesmea</taxon>
    </lineage>
</organism>
<reference evidence="2" key="1">
    <citation type="submission" date="2017-04" db="EMBL/GenBank/DDBJ databases">
        <authorList>
            <person name="Varghese N."/>
            <person name="Submissions S."/>
        </authorList>
    </citation>
    <scope>NUCLEOTIDE SEQUENCE [LARGE SCALE GENOMIC DNA]</scope>
    <source>
        <strain evidence="2">B4P</strain>
    </source>
</reference>
<name>A0A1X7FPT7_9HYPH</name>
<evidence type="ECO:0000313" key="2">
    <source>
        <dbReference type="Proteomes" id="UP000192903"/>
    </source>
</evidence>
<dbReference type="SUPFAM" id="SSF102198">
    <property type="entry name" value="Putative cyclase"/>
    <property type="match status" value="1"/>
</dbReference>
<dbReference type="PANTHER" id="PTHR34861:SF10">
    <property type="entry name" value="CYCLASE"/>
    <property type="match status" value="1"/>
</dbReference>
<sequence length="339" mass="37391">MGLRWKYRPDGSNWGDFGDDDQHGRMNLITEHVRRRALEEVTDGRSFCLSLPLDLPGGKVLNPRRGPPEFHPIERDGHVAFNLQMSRIEPNFTDVHSDEAVLLYNQYSTHWDGFAHKGAVFDINGDGNPQPVFYNGFQIADEQGNGTQGTLGAIAVSVAEMAETCVQGRGVMIDLRYHLGDERVDVDFDILSRILEADKIVVEEGDIVCFHTGLGDLIMKSRGNPDPALRTRCAVLDGSDQRLLDWITDTGVAAIAADNLAVERSSTLGSPAHCCDVSTALPLHRHCLFKLGVHLGELWYLTDLAVWLRNHRRSRFLLTAPPLRLPGAAGAPVTPVATV</sequence>
<evidence type="ECO:0000313" key="1">
    <source>
        <dbReference type="EMBL" id="SMF56402.1"/>
    </source>
</evidence>
<dbReference type="GO" id="GO:0019441">
    <property type="term" value="P:L-tryptophan catabolic process to kynurenine"/>
    <property type="evidence" value="ECO:0007669"/>
    <property type="project" value="InterPro"/>
</dbReference>
<dbReference type="AlphaFoldDB" id="A0A1X7FPT7"/>
<dbReference type="InterPro" id="IPR007325">
    <property type="entry name" value="KFase/CYL"/>
</dbReference>
<dbReference type="Proteomes" id="UP000192903">
    <property type="component" value="Unassembled WGS sequence"/>
</dbReference>
<gene>
    <name evidence="1" type="ORF">SAMN02982989_0162</name>
</gene>
<dbReference type="PANTHER" id="PTHR34861">
    <property type="match status" value="1"/>
</dbReference>
<keyword evidence="2" id="KW-1185">Reference proteome</keyword>
<protein>
    <submittedName>
        <fullName evidence="1">Putative cyclase</fullName>
    </submittedName>
</protein>
<proteinExistence type="predicted"/>
<dbReference type="Pfam" id="PF04199">
    <property type="entry name" value="Cyclase"/>
    <property type="match status" value="1"/>
</dbReference>
<dbReference type="Gene3D" id="3.50.30.50">
    <property type="entry name" value="Putative cyclase"/>
    <property type="match status" value="1"/>
</dbReference>